<feature type="region of interest" description="Disordered" evidence="1">
    <location>
        <begin position="21"/>
        <end position="79"/>
    </location>
</feature>
<keyword evidence="3" id="KW-1185">Reference proteome</keyword>
<gene>
    <name evidence="2" type="ORF">A4U43_C06F8040</name>
</gene>
<dbReference type="Gramene" id="ONK66438">
    <property type="protein sequence ID" value="ONK66438"/>
    <property type="gene ID" value="A4U43_C06F8040"/>
</dbReference>
<proteinExistence type="predicted"/>
<feature type="compositionally biased region" description="Basic and acidic residues" evidence="1">
    <location>
        <begin position="157"/>
        <end position="166"/>
    </location>
</feature>
<feature type="region of interest" description="Disordered" evidence="1">
    <location>
        <begin position="138"/>
        <end position="166"/>
    </location>
</feature>
<feature type="compositionally biased region" description="Basic and acidic residues" evidence="1">
    <location>
        <begin position="23"/>
        <end position="41"/>
    </location>
</feature>
<accession>A0A5P1EKB0</accession>
<reference evidence="3" key="1">
    <citation type="journal article" date="2017" name="Nat. Commun.">
        <title>The asparagus genome sheds light on the origin and evolution of a young Y chromosome.</title>
        <authorList>
            <person name="Harkess A."/>
            <person name="Zhou J."/>
            <person name="Xu C."/>
            <person name="Bowers J.E."/>
            <person name="Van der Hulst R."/>
            <person name="Ayyampalayam S."/>
            <person name="Mercati F."/>
            <person name="Riccardi P."/>
            <person name="McKain M.R."/>
            <person name="Kakrana A."/>
            <person name="Tang H."/>
            <person name="Ray J."/>
            <person name="Groenendijk J."/>
            <person name="Arikit S."/>
            <person name="Mathioni S.M."/>
            <person name="Nakano M."/>
            <person name="Shan H."/>
            <person name="Telgmann-Rauber A."/>
            <person name="Kanno A."/>
            <person name="Yue Z."/>
            <person name="Chen H."/>
            <person name="Li W."/>
            <person name="Chen Y."/>
            <person name="Xu X."/>
            <person name="Zhang Y."/>
            <person name="Luo S."/>
            <person name="Chen H."/>
            <person name="Gao J."/>
            <person name="Mao Z."/>
            <person name="Pires J.C."/>
            <person name="Luo M."/>
            <person name="Kudrna D."/>
            <person name="Wing R.A."/>
            <person name="Meyers B.C."/>
            <person name="Yi K."/>
            <person name="Kong H."/>
            <person name="Lavrijsen P."/>
            <person name="Sunseri F."/>
            <person name="Falavigna A."/>
            <person name="Ye Y."/>
            <person name="Leebens-Mack J.H."/>
            <person name="Chen G."/>
        </authorList>
    </citation>
    <scope>NUCLEOTIDE SEQUENCE [LARGE SCALE GENOMIC DNA]</scope>
    <source>
        <strain evidence="3">cv. DH0086</strain>
    </source>
</reference>
<feature type="compositionally biased region" description="Basic residues" evidence="1">
    <location>
        <begin position="144"/>
        <end position="153"/>
    </location>
</feature>
<name>A0A5P1EKB0_ASPOF</name>
<evidence type="ECO:0000313" key="2">
    <source>
        <dbReference type="EMBL" id="ONK66438.1"/>
    </source>
</evidence>
<dbReference type="AlphaFoldDB" id="A0A5P1EKB0"/>
<dbReference type="EMBL" id="CM007386">
    <property type="protein sequence ID" value="ONK66438.1"/>
    <property type="molecule type" value="Genomic_DNA"/>
</dbReference>
<protein>
    <submittedName>
        <fullName evidence="2">Uncharacterized protein</fullName>
    </submittedName>
</protein>
<sequence>MPNAIASLYITIRGTPHIVADIEIERESPQSDFNDINKEGEGPLPGEVPPTEDFPSADTTDIDTEREGPRLEEVPPPEADIFFEDEEVPLIIKMNKRKWDAKVPAPHKISRARRRMKSSNYVVTSYTEGKKKVAKEKQIFGGKRNNRSGRKGGRAGWGKEKRITAC</sequence>
<evidence type="ECO:0000313" key="3">
    <source>
        <dbReference type="Proteomes" id="UP000243459"/>
    </source>
</evidence>
<feature type="compositionally biased region" description="Low complexity" evidence="1">
    <location>
        <begin position="42"/>
        <end position="51"/>
    </location>
</feature>
<feature type="compositionally biased region" description="Basic and acidic residues" evidence="1">
    <location>
        <begin position="63"/>
        <end position="73"/>
    </location>
</feature>
<organism evidence="2 3">
    <name type="scientific">Asparagus officinalis</name>
    <name type="common">Garden asparagus</name>
    <dbReference type="NCBI Taxonomy" id="4686"/>
    <lineage>
        <taxon>Eukaryota</taxon>
        <taxon>Viridiplantae</taxon>
        <taxon>Streptophyta</taxon>
        <taxon>Embryophyta</taxon>
        <taxon>Tracheophyta</taxon>
        <taxon>Spermatophyta</taxon>
        <taxon>Magnoliopsida</taxon>
        <taxon>Liliopsida</taxon>
        <taxon>Asparagales</taxon>
        <taxon>Asparagaceae</taxon>
        <taxon>Asparagoideae</taxon>
        <taxon>Asparagus</taxon>
    </lineage>
</organism>
<evidence type="ECO:0000256" key="1">
    <source>
        <dbReference type="SAM" id="MobiDB-lite"/>
    </source>
</evidence>
<dbReference type="Proteomes" id="UP000243459">
    <property type="component" value="Chromosome 6"/>
</dbReference>